<proteinExistence type="inferred from homology"/>
<dbReference type="Gene3D" id="1.10.1090.10">
    <property type="entry name" value="Cytochrome b-c1 complex subunit 7"/>
    <property type="match status" value="1"/>
</dbReference>
<comment type="similarity">
    <text evidence="2 9">Belongs to the UQCRB/QCR7 family.</text>
</comment>
<keyword evidence="6 9" id="KW-0249">Electron transport</keyword>
<evidence type="ECO:0000256" key="8">
    <source>
        <dbReference type="ARBA" id="ARBA00023136"/>
    </source>
</evidence>
<evidence type="ECO:0000256" key="2">
    <source>
        <dbReference type="ARBA" id="ARBA00008554"/>
    </source>
</evidence>
<evidence type="ECO:0000256" key="9">
    <source>
        <dbReference type="PIRNR" id="PIRNR000022"/>
    </source>
</evidence>
<dbReference type="InterPro" id="IPR036544">
    <property type="entry name" value="QCR7_sf"/>
</dbReference>
<keyword evidence="8 9" id="KW-0472">Membrane</keyword>
<evidence type="ECO:0000256" key="4">
    <source>
        <dbReference type="ARBA" id="ARBA00022660"/>
    </source>
</evidence>
<feature type="region of interest" description="Disordered" evidence="10">
    <location>
        <begin position="91"/>
        <end position="110"/>
    </location>
</feature>
<dbReference type="SUPFAM" id="SSF81524">
    <property type="entry name" value="14 kDa protein of cytochrome bc1 complex (Ubiquinol-cytochrome c reductase)"/>
    <property type="match status" value="1"/>
</dbReference>
<dbReference type="Proteomes" id="UP000761534">
    <property type="component" value="Unassembled WGS sequence"/>
</dbReference>
<dbReference type="OrthoDB" id="425749at2759"/>
<protein>
    <recommendedName>
        <fullName evidence="9">Cytochrome b-c1 complex subunit 7</fullName>
    </recommendedName>
</protein>
<accession>A0A642V6Z5</accession>
<keyword evidence="5 9" id="KW-0999">Mitochondrion inner membrane</keyword>
<comment type="subcellular location">
    <subcellularLocation>
        <location evidence="1">Mitochondrion inner membrane</location>
        <topology evidence="1">Peripheral membrane protein</topology>
        <orientation evidence="1">Matrix side</orientation>
    </subcellularLocation>
</comment>
<evidence type="ECO:0000256" key="7">
    <source>
        <dbReference type="ARBA" id="ARBA00023128"/>
    </source>
</evidence>
<reference evidence="11" key="1">
    <citation type="journal article" date="2019" name="G3 (Bethesda)">
        <title>Genome Assemblies of Two Rare Opportunistic Yeast Pathogens: Diutina rugosa (syn. Candida rugosa) and Trichomonascus ciferrii (syn. Candida ciferrii).</title>
        <authorList>
            <person name="Mixao V."/>
            <person name="Saus E."/>
            <person name="Hansen A.P."/>
            <person name="Lass-Florl C."/>
            <person name="Gabaldon T."/>
        </authorList>
    </citation>
    <scope>NUCLEOTIDE SEQUENCE</scope>
    <source>
        <strain evidence="11">CBS 4856</strain>
    </source>
</reference>
<keyword evidence="7 9" id="KW-0496">Mitochondrion</keyword>
<dbReference type="PANTHER" id="PTHR12022:SF0">
    <property type="entry name" value="CYTOCHROME B-C1 COMPLEX SUBUNIT 7"/>
    <property type="match status" value="1"/>
</dbReference>
<keyword evidence="3 9" id="KW-0813">Transport</keyword>
<evidence type="ECO:0000313" key="11">
    <source>
        <dbReference type="EMBL" id="KAA8915094.1"/>
    </source>
</evidence>
<comment type="function">
    <text evidence="9">Component of the ubiquinol-cytochrome c oxidoreductase, a multisubunit transmembrane complex that is part of the mitochondrial electron transport chain which drives oxidative phosphorylation.</text>
</comment>
<dbReference type="InterPro" id="IPR003197">
    <property type="entry name" value="QCR7"/>
</dbReference>
<keyword evidence="4 9" id="KW-0679">Respiratory chain</keyword>
<keyword evidence="12" id="KW-1185">Reference proteome</keyword>
<gene>
    <name evidence="11" type="ORF">TRICI_002753</name>
</gene>
<organism evidence="11 12">
    <name type="scientific">Trichomonascus ciferrii</name>
    <dbReference type="NCBI Taxonomy" id="44093"/>
    <lineage>
        <taxon>Eukaryota</taxon>
        <taxon>Fungi</taxon>
        <taxon>Dikarya</taxon>
        <taxon>Ascomycota</taxon>
        <taxon>Saccharomycotina</taxon>
        <taxon>Dipodascomycetes</taxon>
        <taxon>Dipodascales</taxon>
        <taxon>Trichomonascaceae</taxon>
        <taxon>Trichomonascus</taxon>
        <taxon>Trichomonascus ciferrii complex</taxon>
    </lineage>
</organism>
<dbReference type="GO" id="GO:0045275">
    <property type="term" value="C:respiratory chain complex III"/>
    <property type="evidence" value="ECO:0007669"/>
    <property type="project" value="InterPro"/>
</dbReference>
<evidence type="ECO:0000256" key="3">
    <source>
        <dbReference type="ARBA" id="ARBA00022448"/>
    </source>
</evidence>
<name>A0A642V6Z5_9ASCO</name>
<evidence type="ECO:0000256" key="10">
    <source>
        <dbReference type="SAM" id="MobiDB-lite"/>
    </source>
</evidence>
<dbReference type="GO" id="GO:0006122">
    <property type="term" value="P:mitochondrial electron transport, ubiquinol to cytochrome c"/>
    <property type="evidence" value="ECO:0007669"/>
    <property type="project" value="InterPro"/>
</dbReference>
<evidence type="ECO:0000313" key="12">
    <source>
        <dbReference type="Proteomes" id="UP000761534"/>
    </source>
</evidence>
<dbReference type="AlphaFoldDB" id="A0A642V6Z5"/>
<comment type="caution">
    <text evidence="11">The sequence shown here is derived from an EMBL/GenBank/DDBJ whole genome shotgun (WGS) entry which is preliminary data.</text>
</comment>
<evidence type="ECO:0000256" key="6">
    <source>
        <dbReference type="ARBA" id="ARBA00022982"/>
    </source>
</evidence>
<evidence type="ECO:0000256" key="5">
    <source>
        <dbReference type="ARBA" id="ARBA00022792"/>
    </source>
</evidence>
<feature type="compositionally biased region" description="Low complexity" evidence="10">
    <location>
        <begin position="99"/>
        <end position="110"/>
    </location>
</feature>
<dbReference type="GO" id="GO:0005743">
    <property type="term" value="C:mitochondrial inner membrane"/>
    <property type="evidence" value="ECO:0007669"/>
    <property type="project" value="UniProtKB-SubCell"/>
</dbReference>
<dbReference type="VEuPathDB" id="FungiDB:TRICI_002753"/>
<sequence>MSTFTQLDKIAKFIYSKPILKSVFIPAASVFTKLSGHRQMGLKIDDLFIEENPVAKKALSRLPADVSYDRAFRIATAQQLSLTHQLLPKHEQIKPENVSSHSTTTTTSPC</sequence>
<dbReference type="PIRSF" id="PIRSF000022">
    <property type="entry name" value="Bc1_14K"/>
    <property type="match status" value="1"/>
</dbReference>
<dbReference type="Pfam" id="PF02271">
    <property type="entry name" value="UCR_14kD"/>
    <property type="match status" value="1"/>
</dbReference>
<dbReference type="PANTHER" id="PTHR12022">
    <property type="entry name" value="UBIQUINOL-CYTOCHROME C REDUCTASE COMPLEX 14 KD PROTEIN"/>
    <property type="match status" value="1"/>
</dbReference>
<evidence type="ECO:0000256" key="1">
    <source>
        <dbReference type="ARBA" id="ARBA00004443"/>
    </source>
</evidence>
<dbReference type="EMBL" id="SWFS01000186">
    <property type="protein sequence ID" value="KAA8915094.1"/>
    <property type="molecule type" value="Genomic_DNA"/>
</dbReference>